<feature type="compositionally biased region" description="Low complexity" evidence="1">
    <location>
        <begin position="23"/>
        <end position="34"/>
    </location>
</feature>
<evidence type="ECO:0000256" key="1">
    <source>
        <dbReference type="SAM" id="MobiDB-lite"/>
    </source>
</evidence>
<dbReference type="AlphaFoldDB" id="A0A4Q7US76"/>
<keyword evidence="3" id="KW-1185">Reference proteome</keyword>
<dbReference type="EMBL" id="SHKL01000001">
    <property type="protein sequence ID" value="RZT84535.1"/>
    <property type="molecule type" value="Genomic_DNA"/>
</dbReference>
<dbReference type="RefSeq" id="WP_165438262.1">
    <property type="nucleotide sequence ID" value="NZ_SHKL01000001.1"/>
</dbReference>
<proteinExistence type="predicted"/>
<feature type="region of interest" description="Disordered" evidence="1">
    <location>
        <begin position="1"/>
        <end position="40"/>
    </location>
</feature>
<feature type="compositionally biased region" description="Low complexity" evidence="1">
    <location>
        <begin position="117"/>
        <end position="137"/>
    </location>
</feature>
<reference evidence="2 3" key="1">
    <citation type="submission" date="2019-02" db="EMBL/GenBank/DDBJ databases">
        <title>Sequencing the genomes of 1000 actinobacteria strains.</title>
        <authorList>
            <person name="Klenk H.-P."/>
        </authorList>
    </citation>
    <scope>NUCLEOTIDE SEQUENCE [LARGE SCALE GENOMIC DNA]</scope>
    <source>
        <strain evidence="2 3">DSM 45779</strain>
    </source>
</reference>
<organism evidence="2 3">
    <name type="scientific">Pseudonocardia sediminis</name>
    <dbReference type="NCBI Taxonomy" id="1397368"/>
    <lineage>
        <taxon>Bacteria</taxon>
        <taxon>Bacillati</taxon>
        <taxon>Actinomycetota</taxon>
        <taxon>Actinomycetes</taxon>
        <taxon>Pseudonocardiales</taxon>
        <taxon>Pseudonocardiaceae</taxon>
        <taxon>Pseudonocardia</taxon>
    </lineage>
</organism>
<feature type="compositionally biased region" description="Gly residues" evidence="1">
    <location>
        <begin position="138"/>
        <end position="156"/>
    </location>
</feature>
<accession>A0A4Q7US76</accession>
<evidence type="ECO:0008006" key="4">
    <source>
        <dbReference type="Google" id="ProtNLM"/>
    </source>
</evidence>
<comment type="caution">
    <text evidence="2">The sequence shown here is derived from an EMBL/GenBank/DDBJ whole genome shotgun (WGS) entry which is preliminary data.</text>
</comment>
<gene>
    <name evidence="2" type="ORF">EV383_1380</name>
</gene>
<dbReference type="Proteomes" id="UP000291591">
    <property type="component" value="Unassembled WGS sequence"/>
</dbReference>
<sequence length="188" mass="17060">MSPSETGPGEHRTSLEPADLPDDGTGPDTPDLAPAGPRVTVRSRRRLAGGAAVGIALLGLVACGTSQGGAASTSGTSGTASGAAAPGGTANEALMTCLQENGVPAPPSGGGEGGAPASGAAPADGSTPPSGAPDAGGQAAGGGQDAGGQAAGGQAGTGQAPPGVDATVWAKAQEACASVAATAPTSTG</sequence>
<evidence type="ECO:0000313" key="3">
    <source>
        <dbReference type="Proteomes" id="UP000291591"/>
    </source>
</evidence>
<protein>
    <recommendedName>
        <fullName evidence="4">PT repeat-containing protein</fullName>
    </recommendedName>
</protein>
<feature type="region of interest" description="Disordered" evidence="1">
    <location>
        <begin position="65"/>
        <end position="166"/>
    </location>
</feature>
<evidence type="ECO:0000313" key="2">
    <source>
        <dbReference type="EMBL" id="RZT84535.1"/>
    </source>
</evidence>
<name>A0A4Q7US76_PSEST</name>
<feature type="compositionally biased region" description="Low complexity" evidence="1">
    <location>
        <begin position="65"/>
        <end position="90"/>
    </location>
</feature>